<sequence length="995" mass="109222">MAMEHAKYQFSELSMSLHILPSGFLFSACATVLQLRRRELKLLSSPSILSSTGSAPISSLRQGHLRLVPFAGPIEQVSLPADSHLTTPDGTSNNGSRNKGRRRSRRKRKEAAKEEKECVPSAEELSIRIGAPYESGDPLGRKELGRSVMQWLKLGMHSMASTFASTEVQNDGSAFSLDGGSSEGNLGFMILAQPYLVATPMPKGQEAICLKASTHYPTLFDHFQRELRDVLVKHQNQGLLSDWRSTQSWMLLKKLAKSSQHRQGARKPKDPVTHSFLGISLNKTRLMQTKIEDFVKKMSDLLNIERDAELEFTQEELNATPIMDSEAKQPLKPVEYLVSHGQAEQEQCDTVCNLNAISTSTGLGGLRLVLFRVEGTHKLPPTTLSPGDMVCVRTCNNQGEVGTSRVQGFVHKLGEDGCSITVSLKSRPGDPTFSKFSGKSVRIDRIQALADGLTYERNYEALILLQKKGLQKTNASIGVVATLFGDKEDMMMLEQNNLTDWGESAIHDNGILGKYNYEFDASQSTAMALGLNKKRPILIIQGPPGTGKTGLLSYLIDCAVRQGERVLVTAPSNAAVDNMVEKLSGTRLNIVRVGNPARISPSVSSRSLGEVVKRRLEKFTQEFERKKSNLRRDLKDCIQDDSLAAGIRQLLKKHGKNFRKKENETIKEVLSNADVVLSTNIGAADPLIKGIGAFDLVIIDEAGQAIEPSCWIPILQGKRCILAGDQKQLAPVILSREAMQGGLGMSLLERASSLHDELLVTKLTMQYRMHESIANWASNEMYCGLLKSSPSVASRLLVDYPSIQETWITRCALLLLDTRMPYGSLNIDCEENLDLAGTGSFYNSGEADIVAQHVVNLVLCGVSPTSIAVQSPYIAQVQLLRDRLEEYPEASGVEVSTIDSFQGREADAVVISMVRSNSLGAVGFLGDNRRMNVAITRARRHVALVCDSSTICNNAFLGRLLRHIRQHGQVRHVEPGSYGGDYGLGFNPPALPSIN</sequence>
<protein>
    <submittedName>
        <fullName evidence="1">Uncharacterized protein</fullName>
    </submittedName>
</protein>
<proteinExistence type="predicted"/>
<evidence type="ECO:0000313" key="1">
    <source>
        <dbReference type="EnsemblPlants" id="AVESA.00010b.r2.5CG0898140.1.CDS"/>
    </source>
</evidence>
<evidence type="ECO:0000313" key="2">
    <source>
        <dbReference type="Proteomes" id="UP001732700"/>
    </source>
</evidence>
<keyword evidence="2" id="KW-1185">Reference proteome</keyword>
<reference evidence="1" key="2">
    <citation type="submission" date="2025-09" db="UniProtKB">
        <authorList>
            <consortium name="EnsemblPlants"/>
        </authorList>
    </citation>
    <scope>IDENTIFICATION</scope>
</reference>
<accession>A0ACD5Y6T6</accession>
<dbReference type="Proteomes" id="UP001732700">
    <property type="component" value="Chromosome 5C"/>
</dbReference>
<name>A0ACD5Y6T6_AVESA</name>
<dbReference type="EnsemblPlants" id="AVESA.00010b.r2.5CG0898140.1">
    <property type="protein sequence ID" value="AVESA.00010b.r2.5CG0898140.1.CDS"/>
    <property type="gene ID" value="AVESA.00010b.r2.5CG0898140"/>
</dbReference>
<organism evidence="1 2">
    <name type="scientific">Avena sativa</name>
    <name type="common">Oat</name>
    <dbReference type="NCBI Taxonomy" id="4498"/>
    <lineage>
        <taxon>Eukaryota</taxon>
        <taxon>Viridiplantae</taxon>
        <taxon>Streptophyta</taxon>
        <taxon>Embryophyta</taxon>
        <taxon>Tracheophyta</taxon>
        <taxon>Spermatophyta</taxon>
        <taxon>Magnoliopsida</taxon>
        <taxon>Liliopsida</taxon>
        <taxon>Poales</taxon>
        <taxon>Poaceae</taxon>
        <taxon>BOP clade</taxon>
        <taxon>Pooideae</taxon>
        <taxon>Poodae</taxon>
        <taxon>Poeae</taxon>
        <taxon>Poeae Chloroplast Group 1 (Aveneae type)</taxon>
        <taxon>Aveninae</taxon>
        <taxon>Avena</taxon>
    </lineage>
</organism>
<reference evidence="1" key="1">
    <citation type="submission" date="2021-05" db="EMBL/GenBank/DDBJ databases">
        <authorList>
            <person name="Scholz U."/>
            <person name="Mascher M."/>
            <person name="Fiebig A."/>
        </authorList>
    </citation>
    <scope>NUCLEOTIDE SEQUENCE [LARGE SCALE GENOMIC DNA]</scope>
</reference>